<dbReference type="InterPro" id="IPR054612">
    <property type="entry name" value="Phage_capsid-like_C"/>
</dbReference>
<proteinExistence type="predicted"/>
<dbReference type="Gene3D" id="3.30.2320.10">
    <property type="entry name" value="hypothetical protein PF0899 domain"/>
    <property type="match status" value="1"/>
</dbReference>
<evidence type="ECO:0000259" key="2">
    <source>
        <dbReference type="Pfam" id="PF05065"/>
    </source>
</evidence>
<protein>
    <submittedName>
        <fullName evidence="3">Phage major capsid protein</fullName>
    </submittedName>
</protein>
<evidence type="ECO:0000313" key="3">
    <source>
        <dbReference type="EMBL" id="QNE04456.1"/>
    </source>
</evidence>
<evidence type="ECO:0000256" key="1">
    <source>
        <dbReference type="ARBA" id="ARBA00004328"/>
    </source>
</evidence>
<dbReference type="Gene3D" id="3.30.2400.10">
    <property type="entry name" value="Major capsid protein gp5"/>
    <property type="match status" value="1"/>
</dbReference>
<evidence type="ECO:0000313" key="4">
    <source>
        <dbReference type="Proteomes" id="UP000515297"/>
    </source>
</evidence>
<dbReference type="Pfam" id="PF05065">
    <property type="entry name" value="Phage_capsid"/>
    <property type="match status" value="1"/>
</dbReference>
<feature type="domain" description="Phage capsid-like C-terminal" evidence="2">
    <location>
        <begin position="110"/>
        <end position="363"/>
    </location>
</feature>
<name>A0A7G6VRU1_9SPHN</name>
<dbReference type="NCBIfam" id="TIGR01554">
    <property type="entry name" value="major_cap_HK97"/>
    <property type="match status" value="1"/>
</dbReference>
<dbReference type="Proteomes" id="UP000515297">
    <property type="component" value="Chromosome"/>
</dbReference>
<accession>A0A7G6VRU1</accession>
<organism evidence="3 4">
    <name type="scientific">Croceicoccus marinus</name>
    <dbReference type="NCBI Taxonomy" id="450378"/>
    <lineage>
        <taxon>Bacteria</taxon>
        <taxon>Pseudomonadati</taxon>
        <taxon>Pseudomonadota</taxon>
        <taxon>Alphaproteobacteria</taxon>
        <taxon>Sphingomonadales</taxon>
        <taxon>Erythrobacteraceae</taxon>
        <taxon>Croceicoccus</taxon>
    </lineage>
</organism>
<dbReference type="AlphaFoldDB" id="A0A7G6VRU1"/>
<comment type="subcellular location">
    <subcellularLocation>
        <location evidence="1">Virion</location>
    </subcellularLocation>
</comment>
<gene>
    <name evidence="3" type="ORF">H4O24_10775</name>
</gene>
<sequence length="366" mass="39413">MTDIAELLKKHTDGVEAKLAEIKSQTEQYTPWLTEIERKLNRGVTSADGGLFGTKAGTIGHQITSSEDMTALRESGSNGATRRFEVKAITNAADSGGDLHAPNRDAAVLLPRRRLTIRNLLRVVPVTSQDVEYPEQTQRADQAAPVAEGALKPESSMAFTLKTVATKTLAHWVTASRQVLQDNSQLEALINDDLRHGLLLEEEGQILYGDGTGQNLPGIIPTATTFADPLSLVAPNQIDAIGSALLQADLTDVTADGIVLNPIDWQRMRMLKDAQGHYILGAPGADVPPVLFGRRVVATQAMNAGTFLVGPFQSGATLYDRMKATILISTEHADYFTRNLVAILGEERVGLGVRRPSSFITGTLPA</sequence>
<reference evidence="3 4" key="1">
    <citation type="submission" date="2020-08" db="EMBL/GenBank/DDBJ databases">
        <authorList>
            <person name="Liu G."/>
            <person name="Sun C."/>
        </authorList>
    </citation>
    <scope>NUCLEOTIDE SEQUENCE [LARGE SCALE GENOMIC DNA]</scope>
    <source>
        <strain evidence="3 4">OT19</strain>
    </source>
</reference>
<dbReference type="SUPFAM" id="SSF56563">
    <property type="entry name" value="Major capsid protein gp5"/>
    <property type="match status" value="1"/>
</dbReference>
<dbReference type="InterPro" id="IPR024455">
    <property type="entry name" value="Phage_capsid"/>
</dbReference>
<dbReference type="RefSeq" id="WP_185883732.1">
    <property type="nucleotide sequence ID" value="NZ_CP060052.1"/>
</dbReference>
<dbReference type="EMBL" id="CP060052">
    <property type="protein sequence ID" value="QNE04456.1"/>
    <property type="molecule type" value="Genomic_DNA"/>
</dbReference>